<dbReference type="PANTHER" id="PTHR21064:SF6">
    <property type="entry name" value="AMINOGLYCOSIDE PHOSPHOTRANSFERASE DOMAIN-CONTAINING PROTEIN"/>
    <property type="match status" value="1"/>
</dbReference>
<dbReference type="RefSeq" id="WP_248735072.1">
    <property type="nucleotide sequence ID" value="NZ_CALBWS010000010.1"/>
</dbReference>
<keyword evidence="4" id="KW-1185">Reference proteome</keyword>
<dbReference type="InterPro" id="IPR050249">
    <property type="entry name" value="Pseudomonas-type_ThrB"/>
</dbReference>
<evidence type="ECO:0000256" key="1">
    <source>
        <dbReference type="ARBA" id="ARBA00038240"/>
    </source>
</evidence>
<accession>A0ABM9EQ52</accession>
<keyword evidence="3" id="KW-0808">Transferase</keyword>
<reference evidence="3" key="1">
    <citation type="submission" date="2022-04" db="EMBL/GenBank/DDBJ databases">
        <authorList>
            <person name="Criscuolo A."/>
        </authorList>
    </citation>
    <scope>NUCLEOTIDE SEQUENCE</scope>
    <source>
        <strain evidence="3">CIP111895</strain>
    </source>
</reference>
<dbReference type="Proteomes" id="UP000838308">
    <property type="component" value="Unassembled WGS sequence"/>
</dbReference>
<feature type="domain" description="Aminoglycoside phosphotransferase" evidence="2">
    <location>
        <begin position="33"/>
        <end position="242"/>
    </location>
</feature>
<evidence type="ECO:0000259" key="2">
    <source>
        <dbReference type="Pfam" id="PF01636"/>
    </source>
</evidence>
<name>A0ABM9EQ52_9BACI</name>
<proteinExistence type="inferred from homology"/>
<organism evidence="3 4">
    <name type="scientific">Neobacillus rhizosphaerae</name>
    <dbReference type="NCBI Taxonomy" id="2880965"/>
    <lineage>
        <taxon>Bacteria</taxon>
        <taxon>Bacillati</taxon>
        <taxon>Bacillota</taxon>
        <taxon>Bacilli</taxon>
        <taxon>Bacillales</taxon>
        <taxon>Bacillaceae</taxon>
        <taxon>Neobacillus</taxon>
    </lineage>
</organism>
<comment type="similarity">
    <text evidence="1">Belongs to the pseudomonas-type ThrB family.</text>
</comment>
<dbReference type="InterPro" id="IPR002575">
    <property type="entry name" value="Aminoglycoside_PTrfase"/>
</dbReference>
<dbReference type="EC" id="2.7.11.1" evidence="3"/>
<dbReference type="PANTHER" id="PTHR21064">
    <property type="entry name" value="AMINOGLYCOSIDE PHOSPHOTRANSFERASE DOMAIN-CONTAINING PROTEIN-RELATED"/>
    <property type="match status" value="1"/>
</dbReference>
<gene>
    <name evidence="3" type="primary">srkA</name>
    <name evidence="3" type="ORF">BACCIP111895_01935</name>
</gene>
<evidence type="ECO:0000313" key="4">
    <source>
        <dbReference type="Proteomes" id="UP000838308"/>
    </source>
</evidence>
<protein>
    <submittedName>
        <fullName evidence="3">Stress response kinase A</fullName>
        <ecNumber evidence="3">2.7.11.1</ecNumber>
    </submittedName>
</protein>
<comment type="caution">
    <text evidence="3">The sequence shown here is derived from an EMBL/GenBank/DDBJ whole genome shotgun (WGS) entry which is preliminary data.</text>
</comment>
<dbReference type="Gene3D" id="3.90.1200.10">
    <property type="match status" value="1"/>
</dbReference>
<sequence length="341" mass="39969">MEESVSRLLTEELIQKALSLFAATEKEPKKLGDFENYAFEVYRNGIPFVLRLTHSSHRAMDQIESELDWLNFLSDQKVNVCRALPSISGNYVEALVSEDTFFYACLFKKANGKNVRTDDFNDALFYEWGKLVGKINHATKNYQKPDHITKRPEWDEEDLVLIEKYLPADDKVVIEKGKALLQQIQQLETNPDSYGLIHSDVHSGNFFIENGEIEVFDFDDCSYHWFASDIAIPIYYAVWFNMALESKEERSEFAQNFARQLLKGYYEENYIDPYWIRQIPLFFKLRDLTLYSVFHKKEDLSKASERLLKLVSDIKNRLLLDEAIADIDFELIMKEIEKVDK</sequence>
<dbReference type="EMBL" id="CALBWS010000010">
    <property type="protein sequence ID" value="CAH2714759.1"/>
    <property type="molecule type" value="Genomic_DNA"/>
</dbReference>
<dbReference type="SUPFAM" id="SSF56112">
    <property type="entry name" value="Protein kinase-like (PK-like)"/>
    <property type="match status" value="1"/>
</dbReference>
<keyword evidence="3" id="KW-0418">Kinase</keyword>
<evidence type="ECO:0000313" key="3">
    <source>
        <dbReference type="EMBL" id="CAH2714759.1"/>
    </source>
</evidence>
<dbReference type="GO" id="GO:0004674">
    <property type="term" value="F:protein serine/threonine kinase activity"/>
    <property type="evidence" value="ECO:0007669"/>
    <property type="project" value="UniProtKB-EC"/>
</dbReference>
<dbReference type="InterPro" id="IPR011009">
    <property type="entry name" value="Kinase-like_dom_sf"/>
</dbReference>
<dbReference type="Pfam" id="PF01636">
    <property type="entry name" value="APH"/>
    <property type="match status" value="1"/>
</dbReference>